<gene>
    <name evidence="1" type="ORF">NMY3_01742</name>
</gene>
<keyword evidence="2" id="KW-1185">Reference proteome</keyword>
<sequence>MLLIRLADYIQGRKDKRTCTICNYVATNEKDLDKHVHQLHADVI</sequence>
<organism evidence="1 2">
    <name type="scientific">Candidatus Nitrosocosmicus oleophilus</name>
    <dbReference type="NCBI Taxonomy" id="1353260"/>
    <lineage>
        <taxon>Archaea</taxon>
        <taxon>Nitrososphaerota</taxon>
        <taxon>Nitrososphaeria</taxon>
        <taxon>Nitrososphaerales</taxon>
        <taxon>Nitrososphaeraceae</taxon>
        <taxon>Candidatus Nitrosocosmicus</taxon>
    </lineage>
</organism>
<reference evidence="2" key="1">
    <citation type="submission" date="2015-10" db="EMBL/GenBank/DDBJ databases">
        <title>Niche specialization of a soil ammonia-oxidizing archaeon, Candidatus Nitrosocosmicus oleophilus.</title>
        <authorList>
            <person name="Jung M.-Y."/>
            <person name="Rhee S.-K."/>
        </authorList>
    </citation>
    <scope>NUCLEOTIDE SEQUENCE [LARGE SCALE GENOMIC DNA]</scope>
    <source>
        <strain evidence="2">MY3</strain>
    </source>
</reference>
<evidence type="ECO:0000313" key="1">
    <source>
        <dbReference type="EMBL" id="ALI35945.1"/>
    </source>
</evidence>
<evidence type="ECO:0008006" key="3">
    <source>
        <dbReference type="Google" id="ProtNLM"/>
    </source>
</evidence>
<dbReference type="KEGG" id="taa:NMY3_01742"/>
<dbReference type="EMBL" id="CP012850">
    <property type="protein sequence ID" value="ALI35945.1"/>
    <property type="molecule type" value="Genomic_DNA"/>
</dbReference>
<evidence type="ECO:0000313" key="2">
    <source>
        <dbReference type="Proteomes" id="UP000058925"/>
    </source>
</evidence>
<accession>A0A654LXL7</accession>
<protein>
    <recommendedName>
        <fullName evidence="3">C2H2-type domain-containing protein</fullName>
    </recommendedName>
</protein>
<name>A0A654LXL7_9ARCH</name>
<dbReference type="AlphaFoldDB" id="A0A654LXL7"/>
<proteinExistence type="predicted"/>
<dbReference type="Proteomes" id="UP000058925">
    <property type="component" value="Chromosome"/>
</dbReference>